<feature type="compositionally biased region" description="Acidic residues" evidence="1">
    <location>
        <begin position="282"/>
        <end position="306"/>
    </location>
</feature>
<proteinExistence type="predicted"/>
<evidence type="ECO:0000256" key="1">
    <source>
        <dbReference type="SAM" id="MobiDB-lite"/>
    </source>
</evidence>
<accession>A0A1I3C0V7</accession>
<feature type="compositionally biased region" description="Acidic residues" evidence="1">
    <location>
        <begin position="383"/>
        <end position="399"/>
    </location>
</feature>
<feature type="region of interest" description="Disordered" evidence="1">
    <location>
        <begin position="264"/>
        <end position="319"/>
    </location>
</feature>
<organism evidence="5 6">
    <name type="scientific">Halorubrum aquaticum</name>
    <dbReference type="NCBI Taxonomy" id="387340"/>
    <lineage>
        <taxon>Archaea</taxon>
        <taxon>Methanobacteriati</taxon>
        <taxon>Methanobacteriota</taxon>
        <taxon>Stenosarchaea group</taxon>
        <taxon>Halobacteria</taxon>
        <taxon>Halobacteriales</taxon>
        <taxon>Haloferacaceae</taxon>
        <taxon>Halorubrum</taxon>
    </lineage>
</organism>
<evidence type="ECO:0000259" key="4">
    <source>
        <dbReference type="Pfam" id="PF24036"/>
    </source>
</evidence>
<keyword evidence="6" id="KW-1185">Reference proteome</keyword>
<feature type="domain" description="DUF7343" evidence="3">
    <location>
        <begin position="315"/>
        <end position="376"/>
    </location>
</feature>
<keyword evidence="2" id="KW-0472">Membrane</keyword>
<protein>
    <recommendedName>
        <fullName evidence="7">IclR helix-turn-helix domain-containing protein</fullName>
    </recommendedName>
</protein>
<feature type="domain" description="DUF7345" evidence="4">
    <location>
        <begin position="68"/>
        <end position="195"/>
    </location>
</feature>
<reference evidence="5 6" key="1">
    <citation type="submission" date="2016-10" db="EMBL/GenBank/DDBJ databases">
        <authorList>
            <person name="Varghese N."/>
            <person name="Submissions S."/>
        </authorList>
    </citation>
    <scope>NUCLEOTIDE SEQUENCE [LARGE SCALE GENOMIC DNA]</scope>
    <source>
        <strain evidence="5 6">CGMCC 1.6377</strain>
    </source>
</reference>
<dbReference type="InterPro" id="IPR055767">
    <property type="entry name" value="DUF7343"/>
</dbReference>
<evidence type="ECO:0000313" key="6">
    <source>
        <dbReference type="Proteomes" id="UP000323537"/>
    </source>
</evidence>
<dbReference type="InterPro" id="IPR055769">
    <property type="entry name" value="DUF7345"/>
</dbReference>
<evidence type="ECO:0008006" key="7">
    <source>
        <dbReference type="Google" id="ProtNLM"/>
    </source>
</evidence>
<dbReference type="Pfam" id="PF24036">
    <property type="entry name" value="DUF7345"/>
    <property type="match status" value="1"/>
</dbReference>
<evidence type="ECO:0000313" key="5">
    <source>
        <dbReference type="EMBL" id="SFH67956.1"/>
    </source>
</evidence>
<dbReference type="Pfam" id="PF24034">
    <property type="entry name" value="DUF7343"/>
    <property type="match status" value="1"/>
</dbReference>
<name>A0A1I3C0V7_9EURY</name>
<dbReference type="AlphaFoldDB" id="A0A1I3C0V7"/>
<gene>
    <name evidence="5" type="ORF">SAMN04488066_11731</name>
</gene>
<feature type="transmembrane region" description="Helical" evidence="2">
    <location>
        <begin position="240"/>
        <end position="260"/>
    </location>
</feature>
<evidence type="ECO:0000259" key="3">
    <source>
        <dbReference type="Pfam" id="PF24034"/>
    </source>
</evidence>
<feature type="region of interest" description="Disordered" evidence="1">
    <location>
        <begin position="372"/>
        <end position="399"/>
    </location>
</feature>
<dbReference type="Proteomes" id="UP000323537">
    <property type="component" value="Unassembled WGS sequence"/>
</dbReference>
<sequence>MRNDLARPRVGSFVQRTTVLTALVCCLAVSLLAVGLLVGASTGVAGVGAGDVFAQQEEIDPDDVLITADVNADGDAVWTIEYRVRLSTSDEEQAFEEFRTDLEANPEAYTDRFRGRMETTVNESAIATGREMGVSNVSVTAERREIPQEYGVVTYRFHWSGFATVEDGRIAAGDAVDGMFLDEESSLIVSWPDSYELDTASPAPAETRDGSVVWVGPVDFAGGEPRISAVPDSALNSLPGWLPVLAVVGLLVVLGGVLAYSRRDRAGSESTTPESAAAASDDSAEGESGGDDPDDDPDDADGDEEGNVPPVDAELLSNEEQVLRLIEREGGRMKQKRVAEELDWTAAKTSQVVTGLRDEGDLDGFRLGRENVLSLPDHGEGGDTVDDDGNGEDDEAGRE</sequence>
<feature type="compositionally biased region" description="Low complexity" evidence="1">
    <location>
        <begin position="268"/>
        <end position="281"/>
    </location>
</feature>
<dbReference type="EMBL" id="FOPZ01000017">
    <property type="protein sequence ID" value="SFH67956.1"/>
    <property type="molecule type" value="Genomic_DNA"/>
</dbReference>
<keyword evidence="2" id="KW-0812">Transmembrane</keyword>
<evidence type="ECO:0000256" key="2">
    <source>
        <dbReference type="SAM" id="Phobius"/>
    </source>
</evidence>
<keyword evidence="2" id="KW-1133">Transmembrane helix</keyword>